<dbReference type="Proteomes" id="UP000179157">
    <property type="component" value="Unassembled WGS sequence"/>
</dbReference>
<feature type="transmembrane region" description="Helical" evidence="7">
    <location>
        <begin position="163"/>
        <end position="185"/>
    </location>
</feature>
<keyword evidence="5 7" id="KW-1133">Transmembrane helix</keyword>
<comment type="caution">
    <text evidence="8">The sequence shown here is derived from an EMBL/GenBank/DDBJ whole genome shotgun (WGS) entry which is preliminary data.</text>
</comment>
<sequence>MLQVGRPAREWMTPFNVVAGLIVLVGLYFIVVRFSQGLASITDASDDQPWGLLLSWGLFAGVPLSASGFALGTAVYLFGMKEYHPVVRNAILIGFLGYFFAVVFLLIDLGRPWRIYYPMFVSFGPASVMFLVAWHVALYLSCQALEFSPAALEWLKLKILRRWALALTIGLTIFGVILSTLHQSALGAMFLLAPGKLHPLWYTPYLPWLFFLSSIAGGLSMVIFVGMLTQRFLKRHADAPYLASLEPISLGLGSAASITLFSYFALKVIALAHGDHWQLLSTPWGYWYLVELLGFVLLPCFLFAYASSRNNVTLVRFTAIWTIGGIILNRFNVSLIAFNWSLPDRQLFHWKELVIILSVVTIQILTYRWIASRMPVLREDQQYQSE</sequence>
<evidence type="ECO:0000256" key="4">
    <source>
        <dbReference type="ARBA" id="ARBA00022692"/>
    </source>
</evidence>
<keyword evidence="3" id="KW-1003">Cell membrane</keyword>
<dbReference type="GO" id="GO:0009061">
    <property type="term" value="P:anaerobic respiration"/>
    <property type="evidence" value="ECO:0007669"/>
    <property type="project" value="TreeGrafter"/>
</dbReference>
<evidence type="ECO:0000256" key="3">
    <source>
        <dbReference type="ARBA" id="ARBA00022475"/>
    </source>
</evidence>
<feature type="transmembrane region" description="Helical" evidence="7">
    <location>
        <begin position="12"/>
        <end position="34"/>
    </location>
</feature>
<keyword evidence="4 7" id="KW-0812">Transmembrane</keyword>
<name>A0A1F5UYJ9_FRAXR</name>
<accession>A0A1F5UYJ9</accession>
<gene>
    <name evidence="8" type="ORF">A2Z21_02925</name>
</gene>
<protein>
    <recommendedName>
        <fullName evidence="10">Polysulfide reductase</fullName>
    </recommendedName>
</protein>
<feature type="transmembrane region" description="Helical" evidence="7">
    <location>
        <begin position="318"/>
        <end position="341"/>
    </location>
</feature>
<feature type="transmembrane region" description="Helical" evidence="7">
    <location>
        <begin position="205"/>
        <end position="229"/>
    </location>
</feature>
<dbReference type="GO" id="GO:0005886">
    <property type="term" value="C:plasma membrane"/>
    <property type="evidence" value="ECO:0007669"/>
    <property type="project" value="UniProtKB-SubCell"/>
</dbReference>
<feature type="transmembrane region" description="Helical" evidence="7">
    <location>
        <begin position="241"/>
        <end position="266"/>
    </location>
</feature>
<dbReference type="STRING" id="1817864.A2Z21_02925"/>
<keyword evidence="6 7" id="KW-0472">Membrane</keyword>
<evidence type="ECO:0000313" key="9">
    <source>
        <dbReference type="Proteomes" id="UP000179157"/>
    </source>
</evidence>
<evidence type="ECO:0000256" key="1">
    <source>
        <dbReference type="ARBA" id="ARBA00004651"/>
    </source>
</evidence>
<feature type="transmembrane region" description="Helical" evidence="7">
    <location>
        <begin position="90"/>
        <end position="109"/>
    </location>
</feature>
<dbReference type="EMBL" id="MFGX01000039">
    <property type="protein sequence ID" value="OGF56244.1"/>
    <property type="molecule type" value="Genomic_DNA"/>
</dbReference>
<proteinExistence type="inferred from homology"/>
<feature type="transmembrane region" description="Helical" evidence="7">
    <location>
        <begin position="115"/>
        <end position="142"/>
    </location>
</feature>
<dbReference type="PANTHER" id="PTHR30074:SF4">
    <property type="entry name" value="NI_FE-HYDROGENASE 2 B-TYPE CYTOCHROME SUBUNIT-RELATED"/>
    <property type="match status" value="1"/>
</dbReference>
<evidence type="ECO:0000256" key="5">
    <source>
        <dbReference type="ARBA" id="ARBA00022989"/>
    </source>
</evidence>
<evidence type="ECO:0000256" key="7">
    <source>
        <dbReference type="SAM" id="Phobius"/>
    </source>
</evidence>
<organism evidence="8 9">
    <name type="scientific">Fraserbacteria sp. (strain RBG_16_55_9)</name>
    <dbReference type="NCBI Taxonomy" id="1817864"/>
    <lineage>
        <taxon>Bacteria</taxon>
        <taxon>Candidatus Fraseribacteriota</taxon>
    </lineage>
</organism>
<comment type="subcellular location">
    <subcellularLocation>
        <location evidence="1">Cell membrane</location>
        <topology evidence="1">Multi-pass membrane protein</topology>
    </subcellularLocation>
</comment>
<evidence type="ECO:0008006" key="10">
    <source>
        <dbReference type="Google" id="ProtNLM"/>
    </source>
</evidence>
<comment type="similarity">
    <text evidence="2">Belongs to the NrfD family.</text>
</comment>
<reference evidence="8 9" key="1">
    <citation type="journal article" date="2016" name="Nat. Commun.">
        <title>Thousands of microbial genomes shed light on interconnected biogeochemical processes in an aquifer system.</title>
        <authorList>
            <person name="Anantharaman K."/>
            <person name="Brown C.T."/>
            <person name="Hug L.A."/>
            <person name="Sharon I."/>
            <person name="Castelle C.J."/>
            <person name="Probst A.J."/>
            <person name="Thomas B.C."/>
            <person name="Singh A."/>
            <person name="Wilkins M.J."/>
            <person name="Karaoz U."/>
            <person name="Brodie E.L."/>
            <person name="Williams K.H."/>
            <person name="Hubbard S.S."/>
            <person name="Banfield J.F."/>
        </authorList>
    </citation>
    <scope>NUCLEOTIDE SEQUENCE [LARGE SCALE GENOMIC DNA]</scope>
    <source>
        <strain evidence="9">RBG_16_55_9</strain>
    </source>
</reference>
<feature type="transmembrane region" description="Helical" evidence="7">
    <location>
        <begin position="353"/>
        <end position="370"/>
    </location>
</feature>
<evidence type="ECO:0000256" key="6">
    <source>
        <dbReference type="ARBA" id="ARBA00023136"/>
    </source>
</evidence>
<dbReference type="InterPro" id="IPR005614">
    <property type="entry name" value="NrfD-like"/>
</dbReference>
<evidence type="ECO:0000256" key="2">
    <source>
        <dbReference type="ARBA" id="ARBA00008929"/>
    </source>
</evidence>
<dbReference type="PANTHER" id="PTHR30074">
    <property type="entry name" value="FORMATE DEHYDROGENASE, NITRATE-INDUCIBLE, CYTOCHROME B556 FDN SUBUNIT"/>
    <property type="match status" value="1"/>
</dbReference>
<feature type="transmembrane region" description="Helical" evidence="7">
    <location>
        <begin position="286"/>
        <end position="306"/>
    </location>
</feature>
<feature type="transmembrane region" description="Helical" evidence="7">
    <location>
        <begin position="54"/>
        <end position="78"/>
    </location>
</feature>
<dbReference type="InterPro" id="IPR051817">
    <property type="entry name" value="FDH_cytochrome_b556_subunit"/>
</dbReference>
<evidence type="ECO:0000313" key="8">
    <source>
        <dbReference type="EMBL" id="OGF56244.1"/>
    </source>
</evidence>
<dbReference type="Pfam" id="PF03916">
    <property type="entry name" value="NrfD"/>
    <property type="match status" value="1"/>
</dbReference>
<dbReference type="AlphaFoldDB" id="A0A1F5UYJ9"/>